<keyword evidence="2" id="KW-0812">Transmembrane</keyword>
<organism evidence="3 4">
    <name type="scientific">Geranomyces variabilis</name>
    <dbReference type="NCBI Taxonomy" id="109894"/>
    <lineage>
        <taxon>Eukaryota</taxon>
        <taxon>Fungi</taxon>
        <taxon>Fungi incertae sedis</taxon>
        <taxon>Chytridiomycota</taxon>
        <taxon>Chytridiomycota incertae sedis</taxon>
        <taxon>Chytridiomycetes</taxon>
        <taxon>Spizellomycetales</taxon>
        <taxon>Powellomycetaceae</taxon>
        <taxon>Geranomyces</taxon>
    </lineage>
</organism>
<dbReference type="CDD" id="cd06225">
    <property type="entry name" value="HAMP"/>
    <property type="match status" value="1"/>
</dbReference>
<keyword evidence="2" id="KW-1133">Transmembrane helix</keyword>
<dbReference type="AlphaFoldDB" id="A0AAD5TWS1"/>
<evidence type="ECO:0000256" key="2">
    <source>
        <dbReference type="SAM" id="Phobius"/>
    </source>
</evidence>
<keyword evidence="2" id="KW-0472">Membrane</keyword>
<keyword evidence="4" id="KW-1185">Reference proteome</keyword>
<feature type="compositionally biased region" description="Polar residues" evidence="1">
    <location>
        <begin position="456"/>
        <end position="483"/>
    </location>
</feature>
<sequence>MGNEGAAAEKPKTKNLQGKSVPLTILLLVGSTLVAAAICVPVAVLAFYGANATVTNVISIVRQNYAQIVVNQVLDLGATQARIAQLGAAGVAHLRAINTIVDGVPHDFLQNTDVMFEYYQLWQASTALSIGWARTDGTDNLYLGLQSIACYNLTVQVPGECPFLNVTAVNYNTATLTIDSSVLTPWVVPDPDTVFPVTPLFYGPNWLWIDDANTTRLGLFSFYWNQWKGFPLGTAGPGVPVGYFDIAVDAALFSEQLEKITLTENSLVVIWALDGGIIAISRPSALAASDSPSSYIADQHPLPQISVPAKNVLKIYGSYANLPDTYDEASPTSDGNYFSNMVRIKQYGMDWIVLVSIAERDINEPIVQSRKKVLITSLCVAFGMLCFAAAASFVITIPLKKLTAIMRQATNMDFSALSSGYLDRKVPISELAEMQRVFSTMLERFAHAIQNNRNLNRPSNSIHSAAASTMPGTTKMGTASQVASPGGPESIATSRPIP</sequence>
<name>A0AAD5TWS1_9FUNG</name>
<proteinExistence type="predicted"/>
<feature type="transmembrane region" description="Helical" evidence="2">
    <location>
        <begin position="373"/>
        <end position="397"/>
    </location>
</feature>
<comment type="caution">
    <text evidence="3">The sequence shown here is derived from an EMBL/GenBank/DDBJ whole genome shotgun (WGS) entry which is preliminary data.</text>
</comment>
<evidence type="ECO:0000313" key="3">
    <source>
        <dbReference type="EMBL" id="KAJ3185570.1"/>
    </source>
</evidence>
<evidence type="ECO:0000313" key="4">
    <source>
        <dbReference type="Proteomes" id="UP001212152"/>
    </source>
</evidence>
<evidence type="ECO:0000256" key="1">
    <source>
        <dbReference type="SAM" id="MobiDB-lite"/>
    </source>
</evidence>
<protein>
    <recommendedName>
        <fullName evidence="5">HAMP domain-containing protein</fullName>
    </recommendedName>
</protein>
<accession>A0AAD5TWS1</accession>
<feature type="transmembrane region" description="Helical" evidence="2">
    <location>
        <begin position="21"/>
        <end position="48"/>
    </location>
</feature>
<dbReference type="Gene3D" id="6.10.340.10">
    <property type="match status" value="1"/>
</dbReference>
<gene>
    <name evidence="3" type="ORF">HDU87_000193</name>
</gene>
<dbReference type="EMBL" id="JADGJQ010000001">
    <property type="protein sequence ID" value="KAJ3185570.1"/>
    <property type="molecule type" value="Genomic_DNA"/>
</dbReference>
<dbReference type="Proteomes" id="UP001212152">
    <property type="component" value="Unassembled WGS sequence"/>
</dbReference>
<feature type="region of interest" description="Disordered" evidence="1">
    <location>
        <begin position="456"/>
        <end position="498"/>
    </location>
</feature>
<evidence type="ECO:0008006" key="5">
    <source>
        <dbReference type="Google" id="ProtNLM"/>
    </source>
</evidence>
<reference evidence="3" key="1">
    <citation type="submission" date="2020-05" db="EMBL/GenBank/DDBJ databases">
        <title>Phylogenomic resolution of chytrid fungi.</title>
        <authorList>
            <person name="Stajich J.E."/>
            <person name="Amses K."/>
            <person name="Simmons R."/>
            <person name="Seto K."/>
            <person name="Myers J."/>
            <person name="Bonds A."/>
            <person name="Quandt C.A."/>
            <person name="Barry K."/>
            <person name="Liu P."/>
            <person name="Grigoriev I."/>
            <person name="Longcore J.E."/>
            <person name="James T.Y."/>
        </authorList>
    </citation>
    <scope>NUCLEOTIDE SEQUENCE</scope>
    <source>
        <strain evidence="3">JEL0379</strain>
    </source>
</reference>